<keyword evidence="5 6" id="KW-0472">Membrane</keyword>
<evidence type="ECO:0000259" key="7">
    <source>
        <dbReference type="Pfam" id="PF08334"/>
    </source>
</evidence>
<dbReference type="NCBIfam" id="TIGR02532">
    <property type="entry name" value="IV_pilin_GFxxxE"/>
    <property type="match status" value="1"/>
</dbReference>
<dbReference type="GO" id="GO:0015628">
    <property type="term" value="P:protein secretion by the type II secretion system"/>
    <property type="evidence" value="ECO:0007669"/>
    <property type="project" value="InterPro"/>
</dbReference>
<dbReference type="Proteomes" id="UP000281261">
    <property type="component" value="Unassembled WGS sequence"/>
</dbReference>
<protein>
    <recommendedName>
        <fullName evidence="7">Type II secretion system protein GspG C-terminal domain-containing protein</fullName>
    </recommendedName>
</protein>
<dbReference type="PANTHER" id="PTHR30093:SF44">
    <property type="entry name" value="TYPE II SECRETION SYSTEM CORE PROTEIN G"/>
    <property type="match status" value="1"/>
</dbReference>
<dbReference type="GO" id="GO:0015627">
    <property type="term" value="C:type II protein secretion system complex"/>
    <property type="evidence" value="ECO:0007669"/>
    <property type="project" value="InterPro"/>
</dbReference>
<dbReference type="EMBL" id="QMNG01000052">
    <property type="protein sequence ID" value="RLC36486.1"/>
    <property type="molecule type" value="Genomic_DNA"/>
</dbReference>
<evidence type="ECO:0000256" key="2">
    <source>
        <dbReference type="ARBA" id="ARBA00022481"/>
    </source>
</evidence>
<evidence type="ECO:0000256" key="6">
    <source>
        <dbReference type="SAM" id="Phobius"/>
    </source>
</evidence>
<sequence>MRRSLNTSGFTLIELMIVAAIVGILIAVAIMGYNAFREKAKKVQALSDLKNIQFAIEDLAFDTDRWPGPNPVGETADKEVWNLNSRKAGLVATNGKFPNWNGPYMKSVPKDPWGSNYFFDPDYHIKGNIVAVIGSFGPNRKGRNRYDDDDIVLVLPAT</sequence>
<gene>
    <name evidence="8" type="ORF">DRH29_04465</name>
</gene>
<accession>A0A420ZBW4</accession>
<evidence type="ECO:0000313" key="9">
    <source>
        <dbReference type="Proteomes" id="UP000281261"/>
    </source>
</evidence>
<dbReference type="InterPro" id="IPR013545">
    <property type="entry name" value="T2SS_protein-GspG_C"/>
</dbReference>
<dbReference type="PANTHER" id="PTHR30093">
    <property type="entry name" value="GENERAL SECRETION PATHWAY PROTEIN G"/>
    <property type="match status" value="1"/>
</dbReference>
<dbReference type="Gene3D" id="3.30.700.10">
    <property type="entry name" value="Glycoprotein, Type 4 Pilin"/>
    <property type="match status" value="1"/>
</dbReference>
<keyword evidence="2" id="KW-0488">Methylation</keyword>
<dbReference type="InterPro" id="IPR045584">
    <property type="entry name" value="Pilin-like"/>
</dbReference>
<evidence type="ECO:0000256" key="4">
    <source>
        <dbReference type="ARBA" id="ARBA00022989"/>
    </source>
</evidence>
<dbReference type="InterPro" id="IPR000983">
    <property type="entry name" value="Bac_GSPG_pilin"/>
</dbReference>
<dbReference type="GO" id="GO:0016020">
    <property type="term" value="C:membrane"/>
    <property type="evidence" value="ECO:0007669"/>
    <property type="project" value="UniProtKB-SubCell"/>
</dbReference>
<feature type="domain" description="Type II secretion system protein GspG C-terminal" evidence="7">
    <location>
        <begin position="38"/>
        <end position="142"/>
    </location>
</feature>
<evidence type="ECO:0000256" key="3">
    <source>
        <dbReference type="ARBA" id="ARBA00022692"/>
    </source>
</evidence>
<keyword evidence="3 6" id="KW-0812">Transmembrane</keyword>
<organism evidence="8 9">
    <name type="scientific">candidate division Kazan bacterium</name>
    <dbReference type="NCBI Taxonomy" id="2202143"/>
    <lineage>
        <taxon>Bacteria</taxon>
        <taxon>Bacteria division Kazan-3B-28</taxon>
    </lineage>
</organism>
<evidence type="ECO:0000256" key="1">
    <source>
        <dbReference type="ARBA" id="ARBA00004167"/>
    </source>
</evidence>
<evidence type="ECO:0000313" key="8">
    <source>
        <dbReference type="EMBL" id="RLC36486.1"/>
    </source>
</evidence>
<feature type="transmembrane region" description="Helical" evidence="6">
    <location>
        <begin position="12"/>
        <end position="36"/>
    </location>
</feature>
<name>A0A420ZBW4_UNCK3</name>
<dbReference type="Pfam" id="PF08334">
    <property type="entry name" value="T2SSG"/>
    <property type="match status" value="1"/>
</dbReference>
<dbReference type="Pfam" id="PF07963">
    <property type="entry name" value="N_methyl"/>
    <property type="match status" value="1"/>
</dbReference>
<reference evidence="8 9" key="1">
    <citation type="submission" date="2018-06" db="EMBL/GenBank/DDBJ databases">
        <title>Extensive metabolic versatility and redundancy in microbially diverse, dynamic hydrothermal sediments.</title>
        <authorList>
            <person name="Dombrowski N."/>
            <person name="Teske A."/>
            <person name="Baker B.J."/>
        </authorList>
    </citation>
    <scope>NUCLEOTIDE SEQUENCE [LARGE SCALE GENOMIC DNA]</scope>
    <source>
        <strain evidence="8">B79_G16</strain>
    </source>
</reference>
<proteinExistence type="predicted"/>
<dbReference type="InterPro" id="IPR012902">
    <property type="entry name" value="N_methyl_site"/>
</dbReference>
<dbReference type="PRINTS" id="PR00813">
    <property type="entry name" value="BCTERIALGSPG"/>
</dbReference>
<dbReference type="SUPFAM" id="SSF54523">
    <property type="entry name" value="Pili subunits"/>
    <property type="match status" value="1"/>
</dbReference>
<dbReference type="PROSITE" id="PS00409">
    <property type="entry name" value="PROKAR_NTER_METHYL"/>
    <property type="match status" value="1"/>
</dbReference>
<evidence type="ECO:0000256" key="5">
    <source>
        <dbReference type="ARBA" id="ARBA00023136"/>
    </source>
</evidence>
<keyword evidence="4 6" id="KW-1133">Transmembrane helix</keyword>
<comment type="caution">
    <text evidence="8">The sequence shown here is derived from an EMBL/GenBank/DDBJ whole genome shotgun (WGS) entry which is preliminary data.</text>
</comment>
<comment type="subcellular location">
    <subcellularLocation>
        <location evidence="1">Membrane</location>
        <topology evidence="1">Single-pass membrane protein</topology>
    </subcellularLocation>
</comment>
<dbReference type="AlphaFoldDB" id="A0A420ZBW4"/>